<organism evidence="9 10">
    <name type="scientific">Madurella mycetomatis</name>
    <dbReference type="NCBI Taxonomy" id="100816"/>
    <lineage>
        <taxon>Eukaryota</taxon>
        <taxon>Fungi</taxon>
        <taxon>Dikarya</taxon>
        <taxon>Ascomycota</taxon>
        <taxon>Pezizomycotina</taxon>
        <taxon>Sordariomycetes</taxon>
        <taxon>Sordariomycetidae</taxon>
        <taxon>Sordariales</taxon>
        <taxon>Sordariales incertae sedis</taxon>
        <taxon>Madurella</taxon>
    </lineage>
</organism>
<comment type="caution">
    <text evidence="9">The sequence shown here is derived from an EMBL/GenBank/DDBJ whole genome shotgun (WGS) entry which is preliminary data.</text>
</comment>
<dbReference type="GO" id="GO:0016020">
    <property type="term" value="C:membrane"/>
    <property type="evidence" value="ECO:0007669"/>
    <property type="project" value="UniProtKB-SubCell"/>
</dbReference>
<dbReference type="STRING" id="100816.A0A175W3P9"/>
<dbReference type="PANTHER" id="PTHR33048">
    <property type="entry name" value="PTH11-LIKE INTEGRAL MEMBRANE PROTEIN (AFU_ORTHOLOGUE AFUA_5G11245)"/>
    <property type="match status" value="1"/>
</dbReference>
<dbReference type="Pfam" id="PF20684">
    <property type="entry name" value="Fung_rhodopsin"/>
    <property type="match status" value="1"/>
</dbReference>
<dbReference type="InterPro" id="IPR049326">
    <property type="entry name" value="Rhodopsin_dom_fungi"/>
</dbReference>
<evidence type="ECO:0000259" key="8">
    <source>
        <dbReference type="Pfam" id="PF20684"/>
    </source>
</evidence>
<protein>
    <recommendedName>
        <fullName evidence="8">Rhodopsin domain-containing protein</fullName>
    </recommendedName>
</protein>
<feature type="region of interest" description="Disordered" evidence="6">
    <location>
        <begin position="190"/>
        <end position="251"/>
    </location>
</feature>
<dbReference type="PANTHER" id="PTHR33048:SF47">
    <property type="entry name" value="INTEGRAL MEMBRANE PROTEIN-RELATED"/>
    <property type="match status" value="1"/>
</dbReference>
<dbReference type="Proteomes" id="UP000078237">
    <property type="component" value="Unassembled WGS sequence"/>
</dbReference>
<keyword evidence="2 7" id="KW-0812">Transmembrane</keyword>
<comment type="similarity">
    <text evidence="5">Belongs to the SAT4 family.</text>
</comment>
<keyword evidence="10" id="KW-1185">Reference proteome</keyword>
<feature type="compositionally biased region" description="Low complexity" evidence="6">
    <location>
        <begin position="239"/>
        <end position="251"/>
    </location>
</feature>
<evidence type="ECO:0000313" key="9">
    <source>
        <dbReference type="EMBL" id="KXX77644.1"/>
    </source>
</evidence>
<feature type="transmembrane region" description="Helical" evidence="7">
    <location>
        <begin position="86"/>
        <end position="104"/>
    </location>
</feature>
<keyword evidence="3 7" id="KW-1133">Transmembrane helix</keyword>
<feature type="transmembrane region" description="Helical" evidence="7">
    <location>
        <begin position="116"/>
        <end position="138"/>
    </location>
</feature>
<keyword evidence="4 7" id="KW-0472">Membrane</keyword>
<evidence type="ECO:0000313" key="10">
    <source>
        <dbReference type="Proteomes" id="UP000078237"/>
    </source>
</evidence>
<feature type="domain" description="Rhodopsin" evidence="8">
    <location>
        <begin position="6"/>
        <end position="176"/>
    </location>
</feature>
<accession>A0A175W3P9</accession>
<evidence type="ECO:0000256" key="2">
    <source>
        <dbReference type="ARBA" id="ARBA00022692"/>
    </source>
</evidence>
<dbReference type="InterPro" id="IPR052337">
    <property type="entry name" value="SAT4-like"/>
</dbReference>
<evidence type="ECO:0000256" key="1">
    <source>
        <dbReference type="ARBA" id="ARBA00004141"/>
    </source>
</evidence>
<feature type="transmembrane region" description="Helical" evidence="7">
    <location>
        <begin position="6"/>
        <end position="27"/>
    </location>
</feature>
<sequence length="251" mass="27751">MAIGINFFYVFALTFTKISILCLYLRALNYPAVRLATKVLLGVVAASHLWIIISVCTTCIPLDAFWTPSKFATSYCHPFSVYWSHSGLNIATDLLIFALPLTVLHKIRVPPRQKIALYLVFTLAFCVCIISILRALQFVRGIKIADERTIGIACWTMLEVNIAVICACLTTIKPLLAPLFPWIFSVPSSPPESGPEVVTIGRANQRGGRGHLDDTTDENDDREPSSGAARHARNYKEISTTTDSQLTTSTM</sequence>
<reference evidence="9 10" key="1">
    <citation type="journal article" date="2016" name="Genome Announc.">
        <title>Genome Sequence of Madurella mycetomatis mm55, Isolated from a Human Mycetoma Case in Sudan.</title>
        <authorList>
            <person name="Smit S."/>
            <person name="Derks M.F."/>
            <person name="Bervoets S."/>
            <person name="Fahal A."/>
            <person name="van Leeuwen W."/>
            <person name="van Belkum A."/>
            <person name="van de Sande W.W."/>
        </authorList>
    </citation>
    <scope>NUCLEOTIDE SEQUENCE [LARGE SCALE GENOMIC DNA]</scope>
    <source>
        <strain evidence="10">mm55</strain>
    </source>
</reference>
<name>A0A175W3P9_9PEZI</name>
<dbReference type="OrthoDB" id="3648173at2759"/>
<evidence type="ECO:0000256" key="3">
    <source>
        <dbReference type="ARBA" id="ARBA00022989"/>
    </source>
</evidence>
<comment type="subcellular location">
    <subcellularLocation>
        <location evidence="1">Membrane</location>
        <topology evidence="1">Multi-pass membrane protein</topology>
    </subcellularLocation>
</comment>
<gene>
    <name evidence="9" type="ORF">MMYC01_205962</name>
</gene>
<evidence type="ECO:0000256" key="6">
    <source>
        <dbReference type="SAM" id="MobiDB-lite"/>
    </source>
</evidence>
<feature type="transmembrane region" description="Helical" evidence="7">
    <location>
        <begin position="39"/>
        <end position="66"/>
    </location>
</feature>
<dbReference type="AlphaFoldDB" id="A0A175W3P9"/>
<evidence type="ECO:0000256" key="7">
    <source>
        <dbReference type="SAM" id="Phobius"/>
    </source>
</evidence>
<evidence type="ECO:0000256" key="5">
    <source>
        <dbReference type="ARBA" id="ARBA00038359"/>
    </source>
</evidence>
<dbReference type="VEuPathDB" id="FungiDB:MMYC01_205962"/>
<dbReference type="EMBL" id="LCTW02000151">
    <property type="protein sequence ID" value="KXX77644.1"/>
    <property type="molecule type" value="Genomic_DNA"/>
</dbReference>
<evidence type="ECO:0000256" key="4">
    <source>
        <dbReference type="ARBA" id="ARBA00023136"/>
    </source>
</evidence>
<proteinExistence type="inferred from homology"/>